<sequence>MRTVRWILATDTALGAAATAVSTPILAAAARLRR</sequence>
<protein>
    <submittedName>
        <fullName evidence="1">Uncharacterized protein</fullName>
    </submittedName>
</protein>
<evidence type="ECO:0000313" key="2">
    <source>
        <dbReference type="Proteomes" id="UP000246410"/>
    </source>
</evidence>
<organism evidence="1 2">
    <name type="scientific">Nocardia neocaledoniensis</name>
    <dbReference type="NCBI Taxonomy" id="236511"/>
    <lineage>
        <taxon>Bacteria</taxon>
        <taxon>Bacillati</taxon>
        <taxon>Actinomycetota</taxon>
        <taxon>Actinomycetes</taxon>
        <taxon>Mycobacteriales</taxon>
        <taxon>Nocardiaceae</taxon>
        <taxon>Nocardia</taxon>
    </lineage>
</organism>
<proteinExistence type="predicted"/>
<accession>A0A317N9A9</accession>
<name>A0A317N9A9_9NOCA</name>
<evidence type="ECO:0000313" key="1">
    <source>
        <dbReference type="EMBL" id="PWV71760.1"/>
    </source>
</evidence>
<gene>
    <name evidence="1" type="ORF">DFR69_110244</name>
</gene>
<dbReference type="EMBL" id="QGTL01000010">
    <property type="protein sequence ID" value="PWV71760.1"/>
    <property type="molecule type" value="Genomic_DNA"/>
</dbReference>
<reference evidence="1 2" key="1">
    <citation type="submission" date="2018-05" db="EMBL/GenBank/DDBJ databases">
        <title>Genomic Encyclopedia of Type Strains, Phase IV (KMG-IV): sequencing the most valuable type-strain genomes for metagenomic binning, comparative biology and taxonomic classification.</title>
        <authorList>
            <person name="Goeker M."/>
        </authorList>
    </citation>
    <scope>NUCLEOTIDE SEQUENCE [LARGE SCALE GENOMIC DNA]</scope>
    <source>
        <strain evidence="1 2">DSM 44717</strain>
    </source>
</reference>
<dbReference type="Proteomes" id="UP000246410">
    <property type="component" value="Unassembled WGS sequence"/>
</dbReference>
<keyword evidence="2" id="KW-1185">Reference proteome</keyword>
<comment type="caution">
    <text evidence="1">The sequence shown here is derived from an EMBL/GenBank/DDBJ whole genome shotgun (WGS) entry which is preliminary data.</text>
</comment>
<dbReference type="AlphaFoldDB" id="A0A317N9A9"/>